<sequence length="467" mass="51286">MEDSASSTSDRSQSCPQAQGQVDAQRHTNAQASGQIDTNAQVAAFLTSAQAESIVAASLESLGWLLIDYTPDKPFLRPGAGVSVGYFVTARATDRDFSTYLIASTEKVDASHAVLTFTDPEGVITDPIYVWQFPHDPSLPALPEATHPQHMANQLGIEGLGANVVVYRPTRRAVIEYKVGEESVAFGKVVHPATGAELVRRTNAVAQGAAPFPRIIYATEGGLVVSEAARGRSFANEIAFRPDEAKAKIADFERVLDSLGPAVAALDEHASWAKRIHHYAKTAREILPEYVADIDRITELVTHVLSLDIGGPDVATHGDFFEANVLIDDDGRLTLIDLDHVGPGKRNDDWGCLLAHVSVLPFLTENEWVVADPSEPYRERLEMLNPGGMRCSFYPRSEEVLEAWCQYLEQRTNPYDLYARTTAVALSMASNSDVGAAPREAHARMRRVLWWEERTRSWAPSARINPR</sequence>
<dbReference type="Proteomes" id="UP000269542">
    <property type="component" value="Chromosome"/>
</dbReference>
<evidence type="ECO:0000259" key="2">
    <source>
        <dbReference type="Pfam" id="PF01636"/>
    </source>
</evidence>
<proteinExistence type="predicted"/>
<feature type="compositionally biased region" description="Low complexity" evidence="1">
    <location>
        <begin position="1"/>
        <end position="14"/>
    </location>
</feature>
<name>A0A3S4YX39_9ACTO</name>
<feature type="domain" description="Aminoglycoside phosphotransferase" evidence="2">
    <location>
        <begin position="204"/>
        <end position="356"/>
    </location>
</feature>
<evidence type="ECO:0000256" key="1">
    <source>
        <dbReference type="SAM" id="MobiDB-lite"/>
    </source>
</evidence>
<dbReference type="EMBL" id="LR134476">
    <property type="protein sequence ID" value="VEI12748.1"/>
    <property type="molecule type" value="Genomic_DNA"/>
</dbReference>
<dbReference type="SUPFAM" id="SSF56112">
    <property type="entry name" value="Protein kinase-like (PK-like)"/>
    <property type="match status" value="1"/>
</dbReference>
<dbReference type="KEGG" id="tbw:NCTC13354_00440"/>
<evidence type="ECO:0000313" key="3">
    <source>
        <dbReference type="EMBL" id="VEI12748.1"/>
    </source>
</evidence>
<accession>A0A3S4YX39</accession>
<dbReference type="InterPro" id="IPR011009">
    <property type="entry name" value="Kinase-like_dom_sf"/>
</dbReference>
<dbReference type="RefSeq" id="WP_164712293.1">
    <property type="nucleotide sequence ID" value="NZ_LR134476.1"/>
</dbReference>
<dbReference type="Gene3D" id="3.90.1200.10">
    <property type="match status" value="1"/>
</dbReference>
<dbReference type="GO" id="GO:0016740">
    <property type="term" value="F:transferase activity"/>
    <property type="evidence" value="ECO:0007669"/>
    <property type="project" value="UniProtKB-KW"/>
</dbReference>
<feature type="region of interest" description="Disordered" evidence="1">
    <location>
        <begin position="1"/>
        <end position="29"/>
    </location>
</feature>
<protein>
    <submittedName>
        <fullName evidence="3">Phosphotransferase enzyme family</fullName>
    </submittedName>
</protein>
<organism evidence="3 4">
    <name type="scientific">Trueperella bialowiezensis</name>
    <dbReference type="NCBI Taxonomy" id="312285"/>
    <lineage>
        <taxon>Bacteria</taxon>
        <taxon>Bacillati</taxon>
        <taxon>Actinomycetota</taxon>
        <taxon>Actinomycetes</taxon>
        <taxon>Actinomycetales</taxon>
        <taxon>Actinomycetaceae</taxon>
        <taxon>Trueperella</taxon>
    </lineage>
</organism>
<feature type="compositionally biased region" description="Polar residues" evidence="1">
    <location>
        <begin position="15"/>
        <end position="29"/>
    </location>
</feature>
<keyword evidence="4" id="KW-1185">Reference proteome</keyword>
<gene>
    <name evidence="3" type="ORF">NCTC13354_00440</name>
</gene>
<evidence type="ECO:0000313" key="4">
    <source>
        <dbReference type="Proteomes" id="UP000269542"/>
    </source>
</evidence>
<reference evidence="3 4" key="1">
    <citation type="submission" date="2018-12" db="EMBL/GenBank/DDBJ databases">
        <authorList>
            <consortium name="Pathogen Informatics"/>
        </authorList>
    </citation>
    <scope>NUCLEOTIDE SEQUENCE [LARGE SCALE GENOMIC DNA]</scope>
    <source>
        <strain evidence="3 4">NCTC13354</strain>
    </source>
</reference>
<dbReference type="AlphaFoldDB" id="A0A3S4YX39"/>
<keyword evidence="3" id="KW-0808">Transferase</keyword>
<dbReference type="InterPro" id="IPR002575">
    <property type="entry name" value="Aminoglycoside_PTrfase"/>
</dbReference>
<dbReference type="Pfam" id="PF01636">
    <property type="entry name" value="APH"/>
    <property type="match status" value="1"/>
</dbReference>